<reference evidence="5" key="1">
    <citation type="submission" date="2021-05" db="EMBL/GenBank/DDBJ databases">
        <title>The genome of the haptophyte Pavlova lutheri (Diacronema luteri, Pavlovales) - a model for lipid biosynthesis in eukaryotic algae.</title>
        <authorList>
            <person name="Hulatt C.J."/>
            <person name="Posewitz M.C."/>
        </authorList>
    </citation>
    <scope>NUCLEOTIDE SEQUENCE</scope>
    <source>
        <strain evidence="5">NIVA-4/92</strain>
    </source>
</reference>
<dbReference type="Gene3D" id="3.40.50.1820">
    <property type="entry name" value="alpha/beta hydrolase"/>
    <property type="match status" value="1"/>
</dbReference>
<evidence type="ECO:0000313" key="6">
    <source>
        <dbReference type="Proteomes" id="UP000751190"/>
    </source>
</evidence>
<sequence>MAGAVRALVALAMVAAQTEAFPAQAAARSWHLTRSPLVARRVRLSDAGALPLTPSSPLGQSSPSAPPPSAPAAPSVPRIMPAEALPSFSSALALPVLSRAIAALIHTIALATAWTLAAAGRRERWRLLPCIALASLVGGGLDLAMRRLFRLAARQAQLLDPRELATRDSRFLSVDDVSVHFLQRLPAPKPSTPPRAVRTVAHLNHGFGASSLSWLDVLGPLADALGALTLAHDRLGFGLSARPAAASSYRAAEQGALAQRLVAAVAVERGVEGAPRVLIGHSLGAQLSLDQALDAPSRCAALVLVAPALTSRFERARSSKQAVAASVGPVSSALALVVSTARGAALRALRPLFLLALRSAVYSARFWARGLGAAWGDRSRITDATLGRYRRPSLAKGWDVGLLCFAQAMAAVRDGGDSTRTTASQIALLRKLDVPVLIVHGSKDRVTPIAGSRRLAEALGPNATLVELDGCGHVPHEETPERFLAALLPWLRERAGLQVGA</sequence>
<feature type="transmembrane region" description="Helical" evidence="2">
    <location>
        <begin position="127"/>
        <end position="145"/>
    </location>
</feature>
<dbReference type="InterPro" id="IPR029058">
    <property type="entry name" value="AB_hydrolase_fold"/>
</dbReference>
<dbReference type="Proteomes" id="UP000751190">
    <property type="component" value="Unassembled WGS sequence"/>
</dbReference>
<feature type="region of interest" description="Disordered" evidence="1">
    <location>
        <begin position="53"/>
        <end position="75"/>
    </location>
</feature>
<keyword evidence="6" id="KW-1185">Reference proteome</keyword>
<feature type="signal peptide" evidence="3">
    <location>
        <begin position="1"/>
        <end position="20"/>
    </location>
</feature>
<dbReference type="AlphaFoldDB" id="A0A8J6CI82"/>
<dbReference type="InterPro" id="IPR000639">
    <property type="entry name" value="Epox_hydrolase-like"/>
</dbReference>
<evidence type="ECO:0000259" key="4">
    <source>
        <dbReference type="Pfam" id="PF12697"/>
    </source>
</evidence>
<feature type="domain" description="AB hydrolase-1" evidence="4">
    <location>
        <begin position="205"/>
        <end position="486"/>
    </location>
</feature>
<gene>
    <name evidence="5" type="ORF">KFE25_013616</name>
</gene>
<dbReference type="PRINTS" id="PR00412">
    <property type="entry name" value="EPOXHYDRLASE"/>
</dbReference>
<name>A0A8J6CI82_DIALT</name>
<dbReference type="InterPro" id="IPR000073">
    <property type="entry name" value="AB_hydrolase_1"/>
</dbReference>
<dbReference type="OrthoDB" id="19657at2759"/>
<keyword evidence="3" id="KW-0732">Signal</keyword>
<proteinExistence type="predicted"/>
<feature type="transmembrane region" description="Helical" evidence="2">
    <location>
        <begin position="96"/>
        <end position="120"/>
    </location>
</feature>
<comment type="caution">
    <text evidence="5">The sequence shown here is derived from an EMBL/GenBank/DDBJ whole genome shotgun (WGS) entry which is preliminary data.</text>
</comment>
<dbReference type="PANTHER" id="PTHR43689:SF1">
    <property type="entry name" value="ALPHA_BETA-HYDROLASES SUPERFAMILY PROTEIN"/>
    <property type="match status" value="1"/>
</dbReference>
<accession>A0A8J6CI82</accession>
<keyword evidence="2" id="KW-1133">Transmembrane helix</keyword>
<dbReference type="SUPFAM" id="SSF53474">
    <property type="entry name" value="alpha/beta-Hydrolases"/>
    <property type="match status" value="1"/>
</dbReference>
<feature type="chain" id="PRO_5035244039" description="AB hydrolase-1 domain-containing protein" evidence="3">
    <location>
        <begin position="21"/>
        <end position="501"/>
    </location>
</feature>
<evidence type="ECO:0000256" key="3">
    <source>
        <dbReference type="SAM" id="SignalP"/>
    </source>
</evidence>
<evidence type="ECO:0000256" key="1">
    <source>
        <dbReference type="SAM" id="MobiDB-lite"/>
    </source>
</evidence>
<keyword evidence="2" id="KW-0472">Membrane</keyword>
<dbReference type="Pfam" id="PF12697">
    <property type="entry name" value="Abhydrolase_6"/>
    <property type="match status" value="1"/>
</dbReference>
<dbReference type="GO" id="GO:0003824">
    <property type="term" value="F:catalytic activity"/>
    <property type="evidence" value="ECO:0007669"/>
    <property type="project" value="InterPro"/>
</dbReference>
<evidence type="ECO:0000313" key="5">
    <source>
        <dbReference type="EMBL" id="KAG8468533.1"/>
    </source>
</evidence>
<keyword evidence="2" id="KW-0812">Transmembrane</keyword>
<dbReference type="PANTHER" id="PTHR43689">
    <property type="entry name" value="HYDROLASE"/>
    <property type="match status" value="1"/>
</dbReference>
<feature type="compositionally biased region" description="Low complexity" evidence="1">
    <location>
        <begin position="53"/>
        <end position="63"/>
    </location>
</feature>
<organism evidence="5 6">
    <name type="scientific">Diacronema lutheri</name>
    <name type="common">Unicellular marine alga</name>
    <name type="synonym">Monochrysis lutheri</name>
    <dbReference type="NCBI Taxonomy" id="2081491"/>
    <lineage>
        <taxon>Eukaryota</taxon>
        <taxon>Haptista</taxon>
        <taxon>Haptophyta</taxon>
        <taxon>Pavlovophyceae</taxon>
        <taxon>Pavlovales</taxon>
        <taxon>Pavlovaceae</taxon>
        <taxon>Diacronema</taxon>
    </lineage>
</organism>
<protein>
    <recommendedName>
        <fullName evidence="4">AB hydrolase-1 domain-containing protein</fullName>
    </recommendedName>
</protein>
<evidence type="ECO:0000256" key="2">
    <source>
        <dbReference type="SAM" id="Phobius"/>
    </source>
</evidence>
<dbReference type="EMBL" id="JAGTXO010000004">
    <property type="protein sequence ID" value="KAG8468533.1"/>
    <property type="molecule type" value="Genomic_DNA"/>
</dbReference>
<dbReference type="OMA" id="CFCEFNG"/>